<accession>A0A6J1EMX6</accession>
<dbReference type="Proteomes" id="UP000504609">
    <property type="component" value="Unplaced"/>
</dbReference>
<evidence type="ECO:0000313" key="7">
    <source>
        <dbReference type="RefSeq" id="XP_022927100.1"/>
    </source>
</evidence>
<dbReference type="GeneID" id="111434036"/>
<protein>
    <submittedName>
        <fullName evidence="7">Subtilisin-like protease SBT5.4</fullName>
    </submittedName>
</protein>
<keyword evidence="6" id="KW-1185">Reference proteome</keyword>
<evidence type="ECO:0000256" key="3">
    <source>
        <dbReference type="ARBA" id="ARBA00022729"/>
    </source>
</evidence>
<dbReference type="KEGG" id="cmos:111434036"/>
<dbReference type="GO" id="GO:0004252">
    <property type="term" value="F:serine-type endopeptidase activity"/>
    <property type="evidence" value="ECO:0007669"/>
    <property type="project" value="InterPro"/>
</dbReference>
<dbReference type="InterPro" id="IPR045051">
    <property type="entry name" value="SBT"/>
</dbReference>
<evidence type="ECO:0000313" key="6">
    <source>
        <dbReference type="Proteomes" id="UP000504609"/>
    </source>
</evidence>
<dbReference type="RefSeq" id="XP_022927100.1">
    <property type="nucleotide sequence ID" value="XM_023071332.1"/>
</dbReference>
<dbReference type="Gene3D" id="3.40.50.200">
    <property type="entry name" value="Peptidase S8/S53 domain"/>
    <property type="match status" value="1"/>
</dbReference>
<dbReference type="InterPro" id="IPR036852">
    <property type="entry name" value="Peptidase_S8/S53_dom_sf"/>
</dbReference>
<dbReference type="InterPro" id="IPR000209">
    <property type="entry name" value="Peptidase_S8/S53_dom"/>
</dbReference>
<dbReference type="CDD" id="cd02120">
    <property type="entry name" value="PA_subtilisin_like"/>
    <property type="match status" value="1"/>
</dbReference>
<comment type="subcellular location">
    <subcellularLocation>
        <location evidence="1">Secreted</location>
    </subcellularLocation>
</comment>
<proteinExistence type="inferred from homology"/>
<organism evidence="6 7">
    <name type="scientific">Cucurbita moschata</name>
    <name type="common">Winter crookneck squash</name>
    <name type="synonym">Cucurbita pepo var. moschata</name>
    <dbReference type="NCBI Taxonomy" id="3662"/>
    <lineage>
        <taxon>Eukaryota</taxon>
        <taxon>Viridiplantae</taxon>
        <taxon>Streptophyta</taxon>
        <taxon>Embryophyta</taxon>
        <taxon>Tracheophyta</taxon>
        <taxon>Spermatophyta</taxon>
        <taxon>Magnoliopsida</taxon>
        <taxon>eudicotyledons</taxon>
        <taxon>Gunneridae</taxon>
        <taxon>Pentapetalae</taxon>
        <taxon>rosids</taxon>
        <taxon>fabids</taxon>
        <taxon>Cucurbitales</taxon>
        <taxon>Cucurbitaceae</taxon>
        <taxon>Cucurbiteae</taxon>
        <taxon>Cucurbita</taxon>
    </lineage>
</organism>
<name>A0A6J1EMX6_CUCMO</name>
<dbReference type="PROSITE" id="PS51892">
    <property type="entry name" value="SUBTILASE"/>
    <property type="match status" value="1"/>
</dbReference>
<keyword evidence="3" id="KW-0732">Signal</keyword>
<dbReference type="GO" id="GO:0009610">
    <property type="term" value="P:response to symbiotic fungus"/>
    <property type="evidence" value="ECO:0007669"/>
    <property type="project" value="UniProtKB-ARBA"/>
</dbReference>
<sequence>MLYKRETLDHSKVKGKILVCLRGGSSRIDKEMQVVLAGAVKMILCNDRLSGFEIIADFHVLLASRINYNEGQPDVTASGVNIIMAFFDVVSPTREPFDNRIVSYITMSGTSMSCRHVSGIVGLLKALHPEWSPATIKSAIMTSTRISDNTMNLMLDDGSPIFAPATPFIYGSGHIRPTSAIHPGLVYDLSPNNYLEFLCASGYKEKNIRVFADGSILNFNYPSIGVQNLIGSVTKRFEV</sequence>
<comment type="similarity">
    <text evidence="2 4">Belongs to the peptidase S8 family.</text>
</comment>
<comment type="caution">
    <text evidence="4">Lacks conserved residue(s) required for the propagation of feature annotation.</text>
</comment>
<reference evidence="7" key="1">
    <citation type="submission" date="2025-08" db="UniProtKB">
        <authorList>
            <consortium name="RefSeq"/>
        </authorList>
    </citation>
    <scope>IDENTIFICATION</scope>
    <source>
        <tissue evidence="7">Young leaves</tissue>
    </source>
</reference>
<dbReference type="PANTHER" id="PTHR10795">
    <property type="entry name" value="PROPROTEIN CONVERTASE SUBTILISIN/KEXIN"/>
    <property type="match status" value="1"/>
</dbReference>
<dbReference type="AlphaFoldDB" id="A0A6J1EMX6"/>
<evidence type="ECO:0000256" key="2">
    <source>
        <dbReference type="ARBA" id="ARBA00011073"/>
    </source>
</evidence>
<dbReference type="SUPFAM" id="SSF52743">
    <property type="entry name" value="Subtilisin-like"/>
    <property type="match status" value="1"/>
</dbReference>
<evidence type="ECO:0000256" key="1">
    <source>
        <dbReference type="ARBA" id="ARBA00004613"/>
    </source>
</evidence>
<dbReference type="Pfam" id="PF00082">
    <property type="entry name" value="Peptidase_S8"/>
    <property type="match status" value="1"/>
</dbReference>
<evidence type="ECO:0000256" key="4">
    <source>
        <dbReference type="PROSITE-ProRule" id="PRU01240"/>
    </source>
</evidence>
<evidence type="ECO:0000259" key="5">
    <source>
        <dbReference type="Pfam" id="PF00082"/>
    </source>
</evidence>
<dbReference type="GO" id="GO:0006508">
    <property type="term" value="P:proteolysis"/>
    <property type="evidence" value="ECO:0007669"/>
    <property type="project" value="InterPro"/>
</dbReference>
<dbReference type="GO" id="GO:0005576">
    <property type="term" value="C:extracellular region"/>
    <property type="evidence" value="ECO:0007669"/>
    <property type="project" value="UniProtKB-SubCell"/>
</dbReference>
<feature type="domain" description="Peptidase S8/S53" evidence="5">
    <location>
        <begin position="71"/>
        <end position="152"/>
    </location>
</feature>
<gene>
    <name evidence="7" type="primary">LOC111434036</name>
</gene>